<evidence type="ECO:0000313" key="2">
    <source>
        <dbReference type="Proteomes" id="UP001500131"/>
    </source>
</evidence>
<sequence>MATIATAMHNPYTAEPVERAPICTSYGEKLGCRGQHGQQSTLRLLCTLRAELNAVDTHGLTPLLCAYGATLLFASEQTEAQLVGHSAEVIAAAAVVEHHTGGGNVVTSVTAGTEPAASQERLLNVTATTDSMSSGSSLPTAWTSPRAQLSAPAITVTTNAVSSWGERYYTQLTPSTQEVLRQAAKSGSAEYLLLSTLCLRRRIRLAPAPHIQSRRSRFTHRCRPLSPPPQT</sequence>
<reference evidence="1 2" key="1">
    <citation type="submission" date="2024-02" db="EMBL/GenBank/DDBJ databases">
        <title>FIRST GENOME SEQUENCES OF Leishmania (Viannia) shawi, Leishmania (Viannia) lindenbergi AND Leishmania (Viannia) utingensis.</title>
        <authorList>
            <person name="Resadore F."/>
            <person name="Custodio M.G.F."/>
            <person name="Boite M.C."/>
            <person name="Cupolillo E."/>
            <person name="Ferreira G.E.M."/>
        </authorList>
    </citation>
    <scope>NUCLEOTIDE SEQUENCE [LARGE SCALE GENOMIC DNA]</scope>
    <source>
        <strain evidence="1 2">MHOM/BR/1966/M15733</strain>
    </source>
</reference>
<name>A0AAW3AVC5_9TRYP</name>
<gene>
    <name evidence="1" type="ORF">Q4I31_000935</name>
</gene>
<keyword evidence="2" id="KW-1185">Reference proteome</keyword>
<evidence type="ECO:0000313" key="1">
    <source>
        <dbReference type="EMBL" id="KAL0513354.1"/>
    </source>
</evidence>
<proteinExistence type="predicted"/>
<accession>A0AAW3AVC5</accession>
<comment type="caution">
    <text evidence="1">The sequence shown here is derived from an EMBL/GenBank/DDBJ whole genome shotgun (WGS) entry which is preliminary data.</text>
</comment>
<protein>
    <submittedName>
        <fullName evidence="1">Uncharacterized protein</fullName>
    </submittedName>
</protein>
<dbReference type="EMBL" id="JBAMZK010000005">
    <property type="protein sequence ID" value="KAL0513354.1"/>
    <property type="molecule type" value="Genomic_DNA"/>
</dbReference>
<organism evidence="1 2">
    <name type="scientific">Leishmania lindenbergi</name>
    <dbReference type="NCBI Taxonomy" id="651832"/>
    <lineage>
        <taxon>Eukaryota</taxon>
        <taxon>Discoba</taxon>
        <taxon>Euglenozoa</taxon>
        <taxon>Kinetoplastea</taxon>
        <taxon>Metakinetoplastina</taxon>
        <taxon>Trypanosomatida</taxon>
        <taxon>Trypanosomatidae</taxon>
        <taxon>Leishmaniinae</taxon>
        <taxon>Leishmania</taxon>
    </lineage>
</organism>
<dbReference type="Proteomes" id="UP001500131">
    <property type="component" value="Unassembled WGS sequence"/>
</dbReference>
<dbReference type="AlphaFoldDB" id="A0AAW3AVC5"/>